<dbReference type="CDD" id="cd20531">
    <property type="entry name" value="CYCLIN_CCNK_rpt2"/>
    <property type="match status" value="1"/>
</dbReference>
<comment type="similarity">
    <text evidence="2">Belongs to the cyclin family.</text>
</comment>
<feature type="region of interest" description="Disordered" evidence="3">
    <location>
        <begin position="345"/>
        <end position="500"/>
    </location>
</feature>
<organism evidence="5 6">
    <name type="scientific">Patella caerulea</name>
    <name type="common">Rayed Mediterranean limpet</name>
    <dbReference type="NCBI Taxonomy" id="87958"/>
    <lineage>
        <taxon>Eukaryota</taxon>
        <taxon>Metazoa</taxon>
        <taxon>Spiralia</taxon>
        <taxon>Lophotrochozoa</taxon>
        <taxon>Mollusca</taxon>
        <taxon>Gastropoda</taxon>
        <taxon>Patellogastropoda</taxon>
        <taxon>Patelloidea</taxon>
        <taxon>Patellidae</taxon>
        <taxon>Patella</taxon>
    </lineage>
</organism>
<feature type="compositionally biased region" description="Low complexity" evidence="3">
    <location>
        <begin position="352"/>
        <end position="366"/>
    </location>
</feature>
<protein>
    <recommendedName>
        <fullName evidence="4">Cyclin-like domain-containing protein</fullName>
    </recommendedName>
</protein>
<feature type="compositionally biased region" description="Low complexity" evidence="3">
    <location>
        <begin position="374"/>
        <end position="385"/>
    </location>
</feature>
<dbReference type="CDD" id="cd20530">
    <property type="entry name" value="CYCLIN_CCNK_rpt1"/>
    <property type="match status" value="1"/>
</dbReference>
<dbReference type="InterPro" id="IPR036915">
    <property type="entry name" value="Cyclin-like_sf"/>
</dbReference>
<dbReference type="Pfam" id="PF00134">
    <property type="entry name" value="Cyclin_N"/>
    <property type="match status" value="1"/>
</dbReference>
<dbReference type="SMART" id="SM00385">
    <property type="entry name" value="CYCLIN"/>
    <property type="match status" value="1"/>
</dbReference>
<gene>
    <name evidence="5" type="ORF">SNE40_010799</name>
</gene>
<feature type="compositionally biased region" description="Pro residues" evidence="3">
    <location>
        <begin position="296"/>
        <end position="306"/>
    </location>
</feature>
<dbReference type="FunFam" id="1.10.472.10:FF:000021">
    <property type="entry name" value="Cyclin-K (Predicted)"/>
    <property type="match status" value="1"/>
</dbReference>
<feature type="domain" description="Cyclin-like" evidence="4">
    <location>
        <begin position="35"/>
        <end position="129"/>
    </location>
</feature>
<evidence type="ECO:0000256" key="3">
    <source>
        <dbReference type="SAM" id="MobiDB-lite"/>
    </source>
</evidence>
<keyword evidence="1 2" id="KW-0195">Cyclin</keyword>
<feature type="compositionally biased region" description="Pro residues" evidence="3">
    <location>
        <begin position="386"/>
        <end position="397"/>
    </location>
</feature>
<evidence type="ECO:0000313" key="6">
    <source>
        <dbReference type="Proteomes" id="UP001347796"/>
    </source>
</evidence>
<dbReference type="EMBL" id="JAZGQO010000007">
    <property type="protein sequence ID" value="KAK6183293.1"/>
    <property type="molecule type" value="Genomic_DNA"/>
</dbReference>
<dbReference type="Proteomes" id="UP001347796">
    <property type="component" value="Unassembled WGS sequence"/>
</dbReference>
<accession>A0AAN8K1Q5</accession>
<proteinExistence type="inferred from homology"/>
<dbReference type="InterPro" id="IPR043198">
    <property type="entry name" value="Cyclin/Ssn8"/>
</dbReference>
<feature type="region of interest" description="Disordered" evidence="3">
    <location>
        <begin position="243"/>
        <end position="313"/>
    </location>
</feature>
<dbReference type="GO" id="GO:0016538">
    <property type="term" value="F:cyclin-dependent protein serine/threonine kinase regulator activity"/>
    <property type="evidence" value="ECO:0007669"/>
    <property type="project" value="InterPro"/>
</dbReference>
<dbReference type="PANTHER" id="PTHR10026">
    <property type="entry name" value="CYCLIN"/>
    <property type="match status" value="1"/>
</dbReference>
<sequence>MPCWYFEKKDIKNSPSIRDGLDIATEGRYRKEGARFIIDAGTKLGLRYDTCATGVTYFHRFYMFHSFKEFHRYVTAACCLFLSGKVEETPKKCKDIIKICQSLLSPSLFAVFGDDPREEIMTMERILLQTIKFDLQIDHPYGKVLKYAKFVLGDKEKIQKMVQMAWTFINDSMCTTLCLQWEPDIIATSLLYLASRLTKFEITDWQGKVPGSKIKWWDAIVEDISMELMEDICHQVLDLYSPENRKKEESPPLSPSGKSKTGGGTPSKVRGPTSPAEGGPPSKQVKLDPKGGNPRKPAPPQHPVPAQPGQVMYTSSGYTPYNPYIQSGMYSSSFMSQEGNQKIQALFGNSTQASQPAYQNYPPAQQIRPNTVTSAAPYSAGAYPPGYQPPPGYPPAPTSAGYTQPYPGGYPPASGYPPGTQPPQQQYAHPPPGFNQYQYPPAQQPPQYTAPPAGYPPSTIPPTYQAPGYPPTSTAGIPQSQPGSDTTQSGLATVRITQRR</sequence>
<dbReference type="AlphaFoldDB" id="A0AAN8K1Q5"/>
<dbReference type="InterPro" id="IPR006671">
    <property type="entry name" value="Cyclin_N"/>
</dbReference>
<feature type="compositionally biased region" description="Polar residues" evidence="3">
    <location>
        <begin position="471"/>
        <end position="491"/>
    </location>
</feature>
<feature type="compositionally biased region" description="Low complexity" evidence="3">
    <location>
        <begin position="398"/>
        <end position="428"/>
    </location>
</feature>
<dbReference type="Gene3D" id="1.10.472.10">
    <property type="entry name" value="Cyclin-like"/>
    <property type="match status" value="2"/>
</dbReference>
<dbReference type="InterPro" id="IPR013763">
    <property type="entry name" value="Cyclin-like_dom"/>
</dbReference>
<evidence type="ECO:0000256" key="2">
    <source>
        <dbReference type="RuleBase" id="RU000383"/>
    </source>
</evidence>
<evidence type="ECO:0000259" key="4">
    <source>
        <dbReference type="SMART" id="SM00385"/>
    </source>
</evidence>
<feature type="compositionally biased region" description="Low complexity" evidence="3">
    <location>
        <begin position="436"/>
        <end position="452"/>
    </location>
</feature>
<comment type="caution">
    <text evidence="5">The sequence shown here is derived from an EMBL/GenBank/DDBJ whole genome shotgun (WGS) entry which is preliminary data.</text>
</comment>
<evidence type="ECO:0000313" key="5">
    <source>
        <dbReference type="EMBL" id="KAK6183293.1"/>
    </source>
</evidence>
<name>A0AAN8K1Q5_PATCE</name>
<dbReference type="Pfam" id="PF21797">
    <property type="entry name" value="CycT2-like_C"/>
    <property type="match status" value="1"/>
</dbReference>
<evidence type="ECO:0000256" key="1">
    <source>
        <dbReference type="ARBA" id="ARBA00023127"/>
    </source>
</evidence>
<dbReference type="SUPFAM" id="SSF47954">
    <property type="entry name" value="Cyclin-like"/>
    <property type="match status" value="2"/>
</dbReference>
<keyword evidence="6" id="KW-1185">Reference proteome</keyword>
<reference evidence="5 6" key="1">
    <citation type="submission" date="2024-01" db="EMBL/GenBank/DDBJ databases">
        <title>The genome of the rayed Mediterranean limpet Patella caerulea (Linnaeus, 1758).</title>
        <authorList>
            <person name="Anh-Thu Weber A."/>
            <person name="Halstead-Nussloch G."/>
        </authorList>
    </citation>
    <scope>NUCLEOTIDE SEQUENCE [LARGE SCALE GENOMIC DNA]</scope>
    <source>
        <strain evidence="5">AATW-2023a</strain>
        <tissue evidence="5">Whole specimen</tissue>
    </source>
</reference>
<dbReference type="GO" id="GO:0006357">
    <property type="term" value="P:regulation of transcription by RNA polymerase II"/>
    <property type="evidence" value="ECO:0007669"/>
    <property type="project" value="InterPro"/>
</dbReference>